<dbReference type="Pfam" id="PF01047">
    <property type="entry name" value="MarR"/>
    <property type="match status" value="1"/>
</dbReference>
<dbReference type="InterPro" id="IPR036390">
    <property type="entry name" value="WH_DNA-bd_sf"/>
</dbReference>
<dbReference type="STRING" id="456442.Mboo_0409"/>
<dbReference type="PANTHER" id="PTHR42756:SF1">
    <property type="entry name" value="TRANSCRIPTIONAL REPRESSOR OF EMRAB OPERON"/>
    <property type="match status" value="1"/>
</dbReference>
<dbReference type="GO" id="GO:0003677">
    <property type="term" value="F:DNA binding"/>
    <property type="evidence" value="ECO:0007669"/>
    <property type="project" value="UniProtKB-KW"/>
</dbReference>
<keyword evidence="2" id="KW-0238">DNA-binding</keyword>
<organism evidence="5 6">
    <name type="scientific">Methanoregula boonei (strain DSM 21154 / JCM 14090 / 6A8)</name>
    <dbReference type="NCBI Taxonomy" id="456442"/>
    <lineage>
        <taxon>Archaea</taxon>
        <taxon>Methanobacteriati</taxon>
        <taxon>Methanobacteriota</taxon>
        <taxon>Stenosarchaea group</taxon>
        <taxon>Methanomicrobia</taxon>
        <taxon>Methanomicrobiales</taxon>
        <taxon>Methanoregulaceae</taxon>
        <taxon>Methanoregula</taxon>
    </lineage>
</organism>
<dbReference type="EMBL" id="CP000780">
    <property type="protein sequence ID" value="ABS54929.1"/>
    <property type="molecule type" value="Genomic_DNA"/>
</dbReference>
<dbReference type="KEGG" id="mbn:Mboo_0409"/>
<keyword evidence="1" id="KW-0805">Transcription regulation</keyword>
<gene>
    <name evidence="5" type="ordered locus">Mboo_0409</name>
</gene>
<dbReference type="RefSeq" id="WP_011991417.1">
    <property type="nucleotide sequence ID" value="NC_009712.1"/>
</dbReference>
<evidence type="ECO:0000313" key="5">
    <source>
        <dbReference type="EMBL" id="ABS54929.1"/>
    </source>
</evidence>
<dbReference type="PRINTS" id="PR00598">
    <property type="entry name" value="HTHMARR"/>
</dbReference>
<evidence type="ECO:0000256" key="3">
    <source>
        <dbReference type="ARBA" id="ARBA00023163"/>
    </source>
</evidence>
<dbReference type="SUPFAM" id="SSF46785">
    <property type="entry name" value="Winged helix' DNA-binding domain"/>
    <property type="match status" value="1"/>
</dbReference>
<evidence type="ECO:0000256" key="1">
    <source>
        <dbReference type="ARBA" id="ARBA00023015"/>
    </source>
</evidence>
<dbReference type="GeneID" id="5410317"/>
<dbReference type="eggNOG" id="arCOG03177">
    <property type="taxonomic scope" value="Archaea"/>
</dbReference>
<dbReference type="PANTHER" id="PTHR42756">
    <property type="entry name" value="TRANSCRIPTIONAL REGULATOR, MARR"/>
    <property type="match status" value="1"/>
</dbReference>
<evidence type="ECO:0000256" key="2">
    <source>
        <dbReference type="ARBA" id="ARBA00023125"/>
    </source>
</evidence>
<dbReference type="InterPro" id="IPR036388">
    <property type="entry name" value="WH-like_DNA-bd_sf"/>
</dbReference>
<name>A7I5B8_METB6</name>
<dbReference type="OrthoDB" id="10712at2157"/>
<dbReference type="Proteomes" id="UP000002408">
    <property type="component" value="Chromosome"/>
</dbReference>
<keyword evidence="6" id="KW-1185">Reference proteome</keyword>
<evidence type="ECO:0000259" key="4">
    <source>
        <dbReference type="PROSITE" id="PS50995"/>
    </source>
</evidence>
<evidence type="ECO:0000313" key="6">
    <source>
        <dbReference type="Proteomes" id="UP000002408"/>
    </source>
</evidence>
<dbReference type="PROSITE" id="PS50995">
    <property type="entry name" value="HTH_MARR_2"/>
    <property type="match status" value="1"/>
</dbReference>
<dbReference type="HOGENOM" id="CLU_083287_18_0_2"/>
<proteinExistence type="predicted"/>
<reference evidence="6" key="1">
    <citation type="journal article" date="2015" name="Microbiology">
        <title>Genome of Methanoregula boonei 6A8 reveals adaptations to oligotrophic peatland environments.</title>
        <authorList>
            <person name="Braeuer S."/>
            <person name="Cadillo-Quiroz H."/>
            <person name="Kyrpides N."/>
            <person name="Woyke T."/>
            <person name="Goodwin L."/>
            <person name="Detter C."/>
            <person name="Podell S."/>
            <person name="Yavitt J.B."/>
            <person name="Zinder S.H."/>
        </authorList>
    </citation>
    <scope>NUCLEOTIDE SEQUENCE [LARGE SCALE GENOMIC DNA]</scope>
    <source>
        <strain evidence="6">DSM 21154 / JCM 14090 / 6A8</strain>
    </source>
</reference>
<feature type="domain" description="HTH marR-type" evidence="4">
    <location>
        <begin position="19"/>
        <end position="148"/>
    </location>
</feature>
<dbReference type="SMART" id="SM00347">
    <property type="entry name" value="HTH_MARR"/>
    <property type="match status" value="1"/>
</dbReference>
<sequence length="153" mass="17750">MSPIENNSVTRWIQDIKIPAPLISYSYRALQKKFAKELAPYHIGWGHFVILMSLYDNEGSSQDDLALSRGFDKTMIAKSVVKLEEEDLIRRKTDPSDRRVKRLYLTDKSRELIPELEQIGLGINKILFKDLDEKESEVILEHFRKIALNASEM</sequence>
<dbReference type="Gene3D" id="1.10.10.10">
    <property type="entry name" value="Winged helix-like DNA-binding domain superfamily/Winged helix DNA-binding domain"/>
    <property type="match status" value="1"/>
</dbReference>
<keyword evidence="3" id="KW-0804">Transcription</keyword>
<dbReference type="GO" id="GO:0003700">
    <property type="term" value="F:DNA-binding transcription factor activity"/>
    <property type="evidence" value="ECO:0007669"/>
    <property type="project" value="InterPro"/>
</dbReference>
<protein>
    <submittedName>
        <fullName evidence="5">Transcriptional regulator, MarR family</fullName>
    </submittedName>
</protein>
<accession>A7I5B8</accession>
<dbReference type="InterPro" id="IPR000835">
    <property type="entry name" value="HTH_MarR-typ"/>
</dbReference>
<dbReference type="AlphaFoldDB" id="A7I5B8"/>